<dbReference type="RefSeq" id="WP_035305029.1">
    <property type="nucleotide sequence ID" value="NZ_UXHF01000001.1"/>
</dbReference>
<dbReference type="InterPro" id="IPR036182">
    <property type="entry name" value="PCuAC_sf"/>
</dbReference>
<dbReference type="Gene3D" id="2.60.40.1890">
    <property type="entry name" value="PCu(A)C copper chaperone"/>
    <property type="match status" value="1"/>
</dbReference>
<keyword evidence="1" id="KW-0732">Signal</keyword>
<accession>A0A7Z9C4X9</accession>
<evidence type="ECO:0000313" key="2">
    <source>
        <dbReference type="EMBL" id="VDC49575.1"/>
    </source>
</evidence>
<evidence type="ECO:0000313" key="3">
    <source>
        <dbReference type="Proteomes" id="UP000289220"/>
    </source>
</evidence>
<gene>
    <name evidence="2" type="ORF">BREV_BREV_00062</name>
</gene>
<dbReference type="EMBL" id="UXHF01000001">
    <property type="protein sequence ID" value="VDC49575.1"/>
    <property type="molecule type" value="Genomic_DNA"/>
</dbReference>
<feature type="chain" id="PRO_5031216300" description="Copper chaperone PCu(A)C" evidence="1">
    <location>
        <begin position="24"/>
        <end position="165"/>
    </location>
</feature>
<dbReference type="SUPFAM" id="SSF110087">
    <property type="entry name" value="DR1885-like metal-binding protein"/>
    <property type="match status" value="1"/>
</dbReference>
<dbReference type="PANTHER" id="PTHR36302:SF1">
    <property type="entry name" value="COPPER CHAPERONE PCU(A)C"/>
    <property type="match status" value="1"/>
</dbReference>
<name>A0A7Z9C4X9_9CAUL</name>
<proteinExistence type="predicted"/>
<sequence length="165" mass="16600">MKTHLSLAAIALALAACNPPQEAKTAPESPTATAAVTAANAWCRPSPNGAKAGGCYVTLTATTDDRLTGGATPRAGELQVHEMKTENGMMKMAQLTEGLPLPAGQAVGLAPGGNHLMLIGLTAPLVAGETVPLTLKFASAPEVTVQAAVRQPAMAAMAGMDHGAH</sequence>
<dbReference type="InterPro" id="IPR058248">
    <property type="entry name" value="Lxx211020-like"/>
</dbReference>
<feature type="signal peptide" evidence="1">
    <location>
        <begin position="1"/>
        <end position="23"/>
    </location>
</feature>
<organism evidence="2 3">
    <name type="scientific">Brevundimonas mediterranea</name>
    <dbReference type="NCBI Taxonomy" id="74329"/>
    <lineage>
        <taxon>Bacteria</taxon>
        <taxon>Pseudomonadati</taxon>
        <taxon>Pseudomonadota</taxon>
        <taxon>Alphaproteobacteria</taxon>
        <taxon>Caulobacterales</taxon>
        <taxon>Caulobacteraceae</taxon>
        <taxon>Brevundimonas</taxon>
    </lineage>
</organism>
<evidence type="ECO:0000256" key="1">
    <source>
        <dbReference type="SAM" id="SignalP"/>
    </source>
</evidence>
<dbReference type="PROSITE" id="PS51257">
    <property type="entry name" value="PROKAR_LIPOPROTEIN"/>
    <property type="match status" value="1"/>
</dbReference>
<comment type="caution">
    <text evidence="2">The sequence shown here is derived from an EMBL/GenBank/DDBJ whole genome shotgun (WGS) entry which is preliminary data.</text>
</comment>
<reference evidence="2 3" key="1">
    <citation type="submission" date="2018-11" db="EMBL/GenBank/DDBJ databases">
        <authorList>
            <person name="Peiro R."/>
            <person name="Begona"/>
            <person name="Cbmso G."/>
            <person name="Lopez M."/>
            <person name="Gonzalez S."/>
            <person name="Sacristan E."/>
            <person name="Castillo E."/>
        </authorList>
    </citation>
    <scope>NUCLEOTIDE SEQUENCE [LARGE SCALE GENOMIC DNA]</scope>
    <source>
        <strain evidence="2">Brev_genome</strain>
    </source>
</reference>
<dbReference type="AlphaFoldDB" id="A0A7Z9C4X9"/>
<keyword evidence="3" id="KW-1185">Reference proteome</keyword>
<dbReference type="InterPro" id="IPR007410">
    <property type="entry name" value="LpqE-like"/>
</dbReference>
<dbReference type="Proteomes" id="UP000289220">
    <property type="component" value="Unassembled WGS sequence"/>
</dbReference>
<dbReference type="PANTHER" id="PTHR36302">
    <property type="entry name" value="BLR7088 PROTEIN"/>
    <property type="match status" value="1"/>
</dbReference>
<protein>
    <recommendedName>
        <fullName evidence="4">Copper chaperone PCu(A)C</fullName>
    </recommendedName>
</protein>
<evidence type="ECO:0008006" key="4">
    <source>
        <dbReference type="Google" id="ProtNLM"/>
    </source>
</evidence>
<dbReference type="Pfam" id="PF04314">
    <property type="entry name" value="PCuAC"/>
    <property type="match status" value="1"/>
</dbReference>